<name>E5XM41_SEGRC</name>
<dbReference type="InterPro" id="IPR011650">
    <property type="entry name" value="Peptidase_M20_dimer"/>
</dbReference>
<dbReference type="InterPro" id="IPR047177">
    <property type="entry name" value="Pept_M20A"/>
</dbReference>
<dbReference type="PROSITE" id="PS00758">
    <property type="entry name" value="ARGE_DAPE_CPG2_1"/>
    <property type="match status" value="1"/>
</dbReference>
<dbReference type="OrthoDB" id="7055905at2"/>
<dbReference type="SUPFAM" id="SSF53187">
    <property type="entry name" value="Zn-dependent exopeptidases"/>
    <property type="match status" value="1"/>
</dbReference>
<evidence type="ECO:0000256" key="2">
    <source>
        <dbReference type="ARBA" id="ARBA00022670"/>
    </source>
</evidence>
<dbReference type="GO" id="GO:0006508">
    <property type="term" value="P:proteolysis"/>
    <property type="evidence" value="ECO:0007669"/>
    <property type="project" value="UniProtKB-KW"/>
</dbReference>
<dbReference type="AlphaFoldDB" id="E5XM41"/>
<dbReference type="Gene3D" id="3.40.630.10">
    <property type="entry name" value="Zn peptidases"/>
    <property type="match status" value="1"/>
</dbReference>
<dbReference type="Gene3D" id="1.10.150.900">
    <property type="match status" value="1"/>
</dbReference>
<dbReference type="SUPFAM" id="SSF55031">
    <property type="entry name" value="Bacterial exopeptidase dimerisation domain"/>
    <property type="match status" value="1"/>
</dbReference>
<comment type="similarity">
    <text evidence="1">Belongs to the peptidase M20A family.</text>
</comment>
<keyword evidence="2" id="KW-0645">Protease</keyword>
<organism evidence="8 9">
    <name type="scientific">Segniliparus rugosus (strain ATCC BAA-974 / DSM 45345 / CCUG 50838 / CIP 108380 / JCM 13579 / CDC 945)</name>
    <dbReference type="NCBI Taxonomy" id="679197"/>
    <lineage>
        <taxon>Bacteria</taxon>
        <taxon>Bacillati</taxon>
        <taxon>Actinomycetota</taxon>
        <taxon>Actinomycetes</taxon>
        <taxon>Mycobacteriales</taxon>
        <taxon>Segniliparaceae</taxon>
        <taxon>Segniliparus</taxon>
    </lineage>
</organism>
<dbReference type="NCBIfam" id="NF006596">
    <property type="entry name" value="PRK09133.1"/>
    <property type="match status" value="1"/>
</dbReference>
<dbReference type="RefSeq" id="WP_007467625.1">
    <property type="nucleotide sequence ID" value="NZ_KI391954.1"/>
</dbReference>
<keyword evidence="3" id="KW-0479">Metal-binding</keyword>
<evidence type="ECO:0000259" key="7">
    <source>
        <dbReference type="Pfam" id="PF07687"/>
    </source>
</evidence>
<evidence type="ECO:0000256" key="5">
    <source>
        <dbReference type="ARBA" id="ARBA00022833"/>
    </source>
</evidence>
<comment type="caution">
    <text evidence="8">The sequence shown here is derived from an EMBL/GenBank/DDBJ whole genome shotgun (WGS) entry which is preliminary data.</text>
</comment>
<evidence type="ECO:0000256" key="6">
    <source>
        <dbReference type="SAM" id="SignalP"/>
    </source>
</evidence>
<accession>E5XM41</accession>
<reference evidence="8 9" key="1">
    <citation type="journal article" date="2011" name="Stand. Genomic Sci.">
        <title>High quality draft genome sequence of Segniliparus rugosus CDC 945(T)= (ATCC BAA-974(T)).</title>
        <authorList>
            <person name="Earl A.M."/>
            <person name="Desjardins C.A."/>
            <person name="Fitzgerald M.G."/>
            <person name="Arachchi H.M."/>
            <person name="Zeng Q."/>
            <person name="Mehta T."/>
            <person name="Griggs A."/>
            <person name="Birren B.W."/>
            <person name="Toney N.C."/>
            <person name="Carr J."/>
            <person name="Posey J."/>
            <person name="Butler W.R."/>
        </authorList>
    </citation>
    <scope>NUCLEOTIDE SEQUENCE [LARGE SCALE GENOMIC DNA]</scope>
    <source>
        <strain evidence="9">ATCC BAA-974 / DSM 45345 / CCUG 50838 / CIP 108380 / JCM 13579 / CDC 945</strain>
    </source>
</reference>
<dbReference type="PANTHER" id="PTHR45962">
    <property type="entry name" value="N-FATTY-ACYL-AMINO ACID SYNTHASE/HYDROLASE PM20D1"/>
    <property type="match status" value="1"/>
</dbReference>
<feature type="signal peptide" evidence="6">
    <location>
        <begin position="1"/>
        <end position="28"/>
    </location>
</feature>
<evidence type="ECO:0000256" key="4">
    <source>
        <dbReference type="ARBA" id="ARBA00022801"/>
    </source>
</evidence>
<dbReference type="GO" id="GO:0046872">
    <property type="term" value="F:metal ion binding"/>
    <property type="evidence" value="ECO:0007669"/>
    <property type="project" value="UniProtKB-KW"/>
</dbReference>
<keyword evidence="6" id="KW-0732">Signal</keyword>
<evidence type="ECO:0000313" key="9">
    <source>
        <dbReference type="Proteomes" id="UP000004816"/>
    </source>
</evidence>
<dbReference type="Pfam" id="PF07687">
    <property type="entry name" value="M20_dimer"/>
    <property type="match status" value="1"/>
</dbReference>
<feature type="chain" id="PRO_5039448247" description="Peptidase M20 dimerisation domain-containing protein" evidence="6">
    <location>
        <begin position="29"/>
        <end position="479"/>
    </location>
</feature>
<dbReference type="STRING" id="679197.HMPREF9336_00560"/>
<evidence type="ECO:0000256" key="3">
    <source>
        <dbReference type="ARBA" id="ARBA00022723"/>
    </source>
</evidence>
<dbReference type="InterPro" id="IPR001261">
    <property type="entry name" value="ArgE/DapE_CS"/>
</dbReference>
<dbReference type="eggNOG" id="COG0624">
    <property type="taxonomic scope" value="Bacteria"/>
</dbReference>
<sequence length="479" mass="50933">MRRPRIPRKTLVALAACACAAACSTSGGGGTGSSSDGPYSFLGLYRELVETNTTLSSGSCTAAAEKVAKRLKEAGYPDEDVTVFADPQYPKAGGLVAVLRGSDPGAKAIALLAHLDVVEAKREDWQRDPFKLVEENGYYYGRGTNDDKAQAAIWADSLIRYRQEGFAPKRSVKLVLTCGEESGPFNGAKYLVEQKRQLVEAEFALNEGAEGILDQQGNRVALGVQAGEKVYQDFTFETTSPGGHSSVPVEDNAIYRLGAGLERLRAFGFPIQLNEATRAFFASIADLKGGEAAAAIHALLADPQDHAAGERVAKMDPVWNSMLRTTCVATQLSAGHAPNALPQRATANVNCRIFPGVPVQQVQDTLAGVVADPQIKISPSGDVSPTPPAPPLDERILGPAREVAAKLWPGTPLLPTMATGATDGKYWNAAGIPTYGLSGIFMDPDGDGMHGLNERVRVRSLGEGRDFLYEAVKLYANAT</sequence>
<dbReference type="Proteomes" id="UP000004816">
    <property type="component" value="Unassembled WGS sequence"/>
</dbReference>
<proteinExistence type="inferred from homology"/>
<evidence type="ECO:0000313" key="8">
    <source>
        <dbReference type="EMBL" id="EFV14602.1"/>
    </source>
</evidence>
<dbReference type="Pfam" id="PF01546">
    <property type="entry name" value="Peptidase_M20"/>
    <property type="match status" value="1"/>
</dbReference>
<dbReference type="InterPro" id="IPR002933">
    <property type="entry name" value="Peptidase_M20"/>
</dbReference>
<feature type="domain" description="Peptidase M20 dimerisation" evidence="7">
    <location>
        <begin position="232"/>
        <end position="373"/>
    </location>
</feature>
<keyword evidence="5" id="KW-0862">Zinc</keyword>
<dbReference type="GO" id="GO:0008233">
    <property type="term" value="F:peptidase activity"/>
    <property type="evidence" value="ECO:0007669"/>
    <property type="project" value="UniProtKB-KW"/>
</dbReference>
<dbReference type="Gene3D" id="3.30.70.360">
    <property type="match status" value="1"/>
</dbReference>
<evidence type="ECO:0000256" key="1">
    <source>
        <dbReference type="ARBA" id="ARBA00006247"/>
    </source>
</evidence>
<dbReference type="PANTHER" id="PTHR45962:SF1">
    <property type="entry name" value="N-FATTY-ACYL-AMINO ACID SYNTHASE_HYDROLASE PM20D1"/>
    <property type="match status" value="1"/>
</dbReference>
<dbReference type="EMBL" id="ACZI02000003">
    <property type="protein sequence ID" value="EFV14602.1"/>
    <property type="molecule type" value="Genomic_DNA"/>
</dbReference>
<keyword evidence="9" id="KW-1185">Reference proteome</keyword>
<dbReference type="InterPro" id="IPR036264">
    <property type="entry name" value="Bact_exopeptidase_dim_dom"/>
</dbReference>
<protein>
    <recommendedName>
        <fullName evidence="7">Peptidase M20 dimerisation domain-containing protein</fullName>
    </recommendedName>
</protein>
<keyword evidence="4" id="KW-0378">Hydrolase</keyword>
<dbReference type="HOGENOM" id="CLU_021802_11_2_11"/>
<gene>
    <name evidence="8" type="ORF">HMPREF9336_00560</name>
</gene>